<evidence type="ECO:0000313" key="2">
    <source>
        <dbReference type="EMBL" id="MBC2004629.1"/>
    </source>
</evidence>
<proteinExistence type="predicted"/>
<evidence type="ECO:0000256" key="1">
    <source>
        <dbReference type="SAM" id="Coils"/>
    </source>
</evidence>
<name>A0A842CUY0_9LIST</name>
<organism evidence="2 3">
    <name type="scientific">Listeria booriae</name>
    <dbReference type="NCBI Taxonomy" id="1552123"/>
    <lineage>
        <taxon>Bacteria</taxon>
        <taxon>Bacillati</taxon>
        <taxon>Bacillota</taxon>
        <taxon>Bacilli</taxon>
        <taxon>Bacillales</taxon>
        <taxon>Listeriaceae</taxon>
        <taxon>Listeria</taxon>
    </lineage>
</organism>
<dbReference type="AlphaFoldDB" id="A0A842CUY0"/>
<accession>A0A842CUY0</accession>
<sequence>MVKAFVKIGVDGYVNEWVAPKAEDGYILVESDESLVTNIDCVKVVNGVAVLDKDKQEELQDDNKELLEQLEKEKAMYEDNAE</sequence>
<reference evidence="2 3" key="1">
    <citation type="submission" date="2020-03" db="EMBL/GenBank/DDBJ databases">
        <title>Soil Listeria distribution.</title>
        <authorList>
            <person name="Liao J."/>
            <person name="Wiedmann M."/>
        </authorList>
    </citation>
    <scope>NUCLEOTIDE SEQUENCE [LARGE SCALE GENOMIC DNA]</scope>
    <source>
        <strain evidence="2 3">FSL L7-0435</strain>
    </source>
</reference>
<protein>
    <submittedName>
        <fullName evidence="2">Uncharacterized protein</fullName>
    </submittedName>
</protein>
<keyword evidence="1" id="KW-0175">Coiled coil</keyword>
<feature type="coiled-coil region" evidence="1">
    <location>
        <begin position="53"/>
        <end position="80"/>
    </location>
</feature>
<dbReference type="EMBL" id="JAARWW010000005">
    <property type="protein sequence ID" value="MBC2004629.1"/>
    <property type="molecule type" value="Genomic_DNA"/>
</dbReference>
<comment type="caution">
    <text evidence="2">The sequence shown here is derived from an EMBL/GenBank/DDBJ whole genome shotgun (WGS) entry which is preliminary data.</text>
</comment>
<dbReference type="Proteomes" id="UP000546806">
    <property type="component" value="Unassembled WGS sequence"/>
</dbReference>
<dbReference type="RefSeq" id="WP_185533639.1">
    <property type="nucleotide sequence ID" value="NZ_JAARWW010000005.1"/>
</dbReference>
<gene>
    <name evidence="2" type="ORF">HCA78_12665</name>
</gene>
<evidence type="ECO:0000313" key="3">
    <source>
        <dbReference type="Proteomes" id="UP000546806"/>
    </source>
</evidence>